<keyword evidence="2" id="KW-1185">Reference proteome</keyword>
<reference evidence="1" key="1">
    <citation type="submission" date="2021-02" db="EMBL/GenBank/DDBJ databases">
        <authorList>
            <consortium name="DOE Joint Genome Institute"/>
            <person name="Ahrendt S."/>
            <person name="Looney B.P."/>
            <person name="Miyauchi S."/>
            <person name="Morin E."/>
            <person name="Drula E."/>
            <person name="Courty P.E."/>
            <person name="Chicoki N."/>
            <person name="Fauchery L."/>
            <person name="Kohler A."/>
            <person name="Kuo A."/>
            <person name="Labutti K."/>
            <person name="Pangilinan J."/>
            <person name="Lipzen A."/>
            <person name="Riley R."/>
            <person name="Andreopoulos W."/>
            <person name="He G."/>
            <person name="Johnson J."/>
            <person name="Barry K.W."/>
            <person name="Grigoriev I.V."/>
            <person name="Nagy L."/>
            <person name="Hibbett D."/>
            <person name="Henrissat B."/>
            <person name="Matheny P.B."/>
            <person name="Labbe J."/>
            <person name="Martin F."/>
        </authorList>
    </citation>
    <scope>NUCLEOTIDE SEQUENCE</scope>
    <source>
        <strain evidence="1">EC-137</strain>
    </source>
</reference>
<organism evidence="1 2">
    <name type="scientific">Vararia minispora EC-137</name>
    <dbReference type="NCBI Taxonomy" id="1314806"/>
    <lineage>
        <taxon>Eukaryota</taxon>
        <taxon>Fungi</taxon>
        <taxon>Dikarya</taxon>
        <taxon>Basidiomycota</taxon>
        <taxon>Agaricomycotina</taxon>
        <taxon>Agaricomycetes</taxon>
        <taxon>Russulales</taxon>
        <taxon>Lachnocladiaceae</taxon>
        <taxon>Vararia</taxon>
    </lineage>
</organism>
<proteinExistence type="predicted"/>
<name>A0ACB8QDL0_9AGAM</name>
<accession>A0ACB8QDL0</accession>
<evidence type="ECO:0000313" key="1">
    <source>
        <dbReference type="EMBL" id="KAI0029686.1"/>
    </source>
</evidence>
<protein>
    <submittedName>
        <fullName evidence="1">Uncharacterized protein</fullName>
    </submittedName>
</protein>
<reference evidence="1" key="2">
    <citation type="journal article" date="2022" name="New Phytol.">
        <title>Evolutionary transition to the ectomycorrhizal habit in the genomes of a hyperdiverse lineage of mushroom-forming fungi.</title>
        <authorList>
            <person name="Looney B."/>
            <person name="Miyauchi S."/>
            <person name="Morin E."/>
            <person name="Drula E."/>
            <person name="Courty P.E."/>
            <person name="Kohler A."/>
            <person name="Kuo A."/>
            <person name="LaButti K."/>
            <person name="Pangilinan J."/>
            <person name="Lipzen A."/>
            <person name="Riley R."/>
            <person name="Andreopoulos W."/>
            <person name="He G."/>
            <person name="Johnson J."/>
            <person name="Nolan M."/>
            <person name="Tritt A."/>
            <person name="Barry K.W."/>
            <person name="Grigoriev I.V."/>
            <person name="Nagy L.G."/>
            <person name="Hibbett D."/>
            <person name="Henrissat B."/>
            <person name="Matheny P.B."/>
            <person name="Labbe J."/>
            <person name="Martin F.M."/>
        </authorList>
    </citation>
    <scope>NUCLEOTIDE SEQUENCE</scope>
    <source>
        <strain evidence="1">EC-137</strain>
    </source>
</reference>
<evidence type="ECO:0000313" key="2">
    <source>
        <dbReference type="Proteomes" id="UP000814128"/>
    </source>
</evidence>
<gene>
    <name evidence="1" type="ORF">K488DRAFT_88503</name>
</gene>
<dbReference type="Proteomes" id="UP000814128">
    <property type="component" value="Unassembled WGS sequence"/>
</dbReference>
<dbReference type="EMBL" id="MU273662">
    <property type="protein sequence ID" value="KAI0029686.1"/>
    <property type="molecule type" value="Genomic_DNA"/>
</dbReference>
<sequence>MRFDTRTSSDELAIYAAFPRSLLARAFMSALRLRVSTESPLPDLKAWFPVRESRTTVLSLKKALCLDLAQLSEARVDAANLVLVLDGFELLDQSRVADVIRDGEIISLRSVTHKRKAANVTSPPRKKAKLSTKIMSHSESTSTESTSSSGDSSSSSDSSSGSGSSDSSDSDSSDSSSSSSSIDSPPERSSKLSVGQQHDAATARTQSRASVANHVPPGQGKSSTHSRNLRRRKKRLYDRQAASLPSMPLTVPSVNFTPLGQPQMQIPPGRPTTGSTGDMPDMMSLSNKNKRRGFKKAMADFVPQHITFDEADGALSQVEPRLLSPSKQPCLVPPSEKQALGLLPPGMFVTSVDVEEGMWEQQGGGWDRRRKKKQRDLWGHEEESAVELPYEDVVPEEDASGTAGGINWDEIESRWDSLLVGVAEQLVPGSFALGVHPTKLTPEMIINLARVMNVDPDAGVIVLRPVSREASFGDAGGRLEDGYDSGEEVVHKLEDANALSLRVVIT</sequence>
<comment type="caution">
    <text evidence="1">The sequence shown here is derived from an EMBL/GenBank/DDBJ whole genome shotgun (WGS) entry which is preliminary data.</text>
</comment>